<evidence type="ECO:0000313" key="1">
    <source>
        <dbReference type="EMBL" id="SCZ79003.1"/>
    </source>
</evidence>
<dbReference type="STRING" id="1120920.SAMN03080599_01526"/>
<reference evidence="1 2" key="1">
    <citation type="submission" date="2016-10" db="EMBL/GenBank/DDBJ databases">
        <authorList>
            <person name="de Groot N.N."/>
        </authorList>
    </citation>
    <scope>NUCLEOTIDE SEQUENCE [LARGE SCALE GENOMIC DNA]</scope>
    <source>
        <strain evidence="1 2">DSM 2784</strain>
    </source>
</reference>
<gene>
    <name evidence="1" type="ORF">SAMN03080599_01526</name>
</gene>
<protein>
    <recommendedName>
        <fullName evidence="3">Acetyltransferase (GNAT) domain-containing protein</fullName>
    </recommendedName>
</protein>
<organism evidence="1 2">
    <name type="scientific">Acidaminobacter hydrogenoformans DSM 2784</name>
    <dbReference type="NCBI Taxonomy" id="1120920"/>
    <lineage>
        <taxon>Bacteria</taxon>
        <taxon>Bacillati</taxon>
        <taxon>Bacillota</taxon>
        <taxon>Clostridia</taxon>
        <taxon>Peptostreptococcales</taxon>
        <taxon>Acidaminobacteraceae</taxon>
        <taxon>Acidaminobacter</taxon>
    </lineage>
</organism>
<dbReference type="AlphaFoldDB" id="A0A1G5RY71"/>
<dbReference type="RefSeq" id="WP_092590305.1">
    <property type="nucleotide sequence ID" value="NZ_FMWL01000006.1"/>
</dbReference>
<dbReference type="Proteomes" id="UP000199208">
    <property type="component" value="Unassembled WGS sequence"/>
</dbReference>
<dbReference type="EMBL" id="FMWL01000006">
    <property type="protein sequence ID" value="SCZ79003.1"/>
    <property type="molecule type" value="Genomic_DNA"/>
</dbReference>
<accession>A0A1G5RY71</accession>
<dbReference type="InterPro" id="IPR016181">
    <property type="entry name" value="Acyl_CoA_acyltransferase"/>
</dbReference>
<evidence type="ECO:0008006" key="3">
    <source>
        <dbReference type="Google" id="ProtNLM"/>
    </source>
</evidence>
<name>A0A1G5RY71_9FIRM</name>
<sequence>MNQAEWDERIELKCYESACELPSAWDACLGEWRGDLPGGGAIYLERAFLEFLESVNPCGQRYWFSEIAGVLFVTYSLKLNLLNFARFGRLAVPATLVGVPLSVAAPGFATREAAGRALMSRWIRRQLKGLTVILNAPEGEAFDLPEGLTLSSYVLPLPYEGFEDYMAALRSPYRRQAKRALEAFEGVETWKFGWAQSRTTRPSPQRSVPVPHQSLYPLYLEVFNHSKDQLEKLPLAYFEGFPGTTTAFVHDGRPLAFVQTLDEVTPAGKIRHFVLGGFDRSRLLKFDLYRNLLLHLIQDAFADGCTATNLGQTAAESKSKTGAQEQLKYLYLAHSSPVLHKLLGALVKGFSYRRYKVKHHVFK</sequence>
<keyword evidence="2" id="KW-1185">Reference proteome</keyword>
<proteinExistence type="predicted"/>
<dbReference type="OrthoDB" id="2081508at2"/>
<evidence type="ECO:0000313" key="2">
    <source>
        <dbReference type="Proteomes" id="UP000199208"/>
    </source>
</evidence>
<dbReference type="SUPFAM" id="SSF55729">
    <property type="entry name" value="Acyl-CoA N-acyltransferases (Nat)"/>
    <property type="match status" value="1"/>
</dbReference>